<evidence type="ECO:0000256" key="2">
    <source>
        <dbReference type="SAM" id="Phobius"/>
    </source>
</evidence>
<proteinExistence type="predicted"/>
<dbReference type="SUPFAM" id="SSF47413">
    <property type="entry name" value="lambda repressor-like DNA-binding domains"/>
    <property type="match status" value="1"/>
</dbReference>
<dbReference type="PROSITE" id="PS50943">
    <property type="entry name" value="HTH_CROC1"/>
    <property type="match status" value="1"/>
</dbReference>
<dbReference type="Gene3D" id="1.10.260.40">
    <property type="entry name" value="lambda repressor-like DNA-binding domains"/>
    <property type="match status" value="1"/>
</dbReference>
<keyword evidence="2" id="KW-0812">Transmembrane</keyword>
<accession>A0A2S4MH72</accession>
<feature type="region of interest" description="Disordered" evidence="1">
    <location>
        <begin position="213"/>
        <end position="248"/>
    </location>
</feature>
<organism evidence="4 5">
    <name type="scientific">Paraburkholderia eburnea</name>
    <dbReference type="NCBI Taxonomy" id="1189126"/>
    <lineage>
        <taxon>Bacteria</taxon>
        <taxon>Pseudomonadati</taxon>
        <taxon>Pseudomonadota</taxon>
        <taxon>Betaproteobacteria</taxon>
        <taxon>Burkholderiales</taxon>
        <taxon>Burkholderiaceae</taxon>
        <taxon>Paraburkholderia</taxon>
    </lineage>
</organism>
<keyword evidence="5" id="KW-1185">Reference proteome</keyword>
<dbReference type="EMBL" id="PQGA01000003">
    <property type="protein sequence ID" value="POR53767.1"/>
    <property type="molecule type" value="Genomic_DNA"/>
</dbReference>
<dbReference type="Pfam" id="PF13464">
    <property type="entry name" value="RodZ_C"/>
    <property type="match status" value="1"/>
</dbReference>
<dbReference type="CDD" id="cd00093">
    <property type="entry name" value="HTH_XRE"/>
    <property type="match status" value="1"/>
</dbReference>
<feature type="compositionally biased region" description="Low complexity" evidence="1">
    <location>
        <begin position="232"/>
        <end position="248"/>
    </location>
</feature>
<feature type="domain" description="HTH cro/C1-type" evidence="3">
    <location>
        <begin position="46"/>
        <end position="106"/>
    </location>
</feature>
<dbReference type="GO" id="GO:0003677">
    <property type="term" value="F:DNA binding"/>
    <property type="evidence" value="ECO:0007669"/>
    <property type="project" value="InterPro"/>
</dbReference>
<dbReference type="SMART" id="SM00530">
    <property type="entry name" value="HTH_XRE"/>
    <property type="match status" value="1"/>
</dbReference>
<dbReference type="AlphaFoldDB" id="A0A2S4MH72"/>
<feature type="transmembrane region" description="Helical" evidence="2">
    <location>
        <begin position="155"/>
        <end position="172"/>
    </location>
</feature>
<feature type="compositionally biased region" description="Low complexity" evidence="1">
    <location>
        <begin position="25"/>
        <end position="35"/>
    </location>
</feature>
<evidence type="ECO:0000313" key="4">
    <source>
        <dbReference type="EMBL" id="POR53767.1"/>
    </source>
</evidence>
<dbReference type="Proteomes" id="UP000237381">
    <property type="component" value="Unassembled WGS sequence"/>
</dbReference>
<dbReference type="Pfam" id="PF13413">
    <property type="entry name" value="HTH_25"/>
    <property type="match status" value="1"/>
</dbReference>
<protein>
    <submittedName>
        <fullName evidence="4">Cytoskeleton protein RodZ</fullName>
    </submittedName>
</protein>
<gene>
    <name evidence="4" type="ORF">B0G62_103347</name>
</gene>
<evidence type="ECO:0000256" key="1">
    <source>
        <dbReference type="SAM" id="MobiDB-lite"/>
    </source>
</evidence>
<dbReference type="InterPro" id="IPR025194">
    <property type="entry name" value="RodZ-like_C"/>
</dbReference>
<feature type="region of interest" description="Disordered" evidence="1">
    <location>
        <begin position="1"/>
        <end position="35"/>
    </location>
</feature>
<dbReference type="InterPro" id="IPR010982">
    <property type="entry name" value="Lambda_DNA-bd_dom_sf"/>
</dbReference>
<dbReference type="InterPro" id="IPR050400">
    <property type="entry name" value="Bact_Cytoskel_RodZ"/>
</dbReference>
<evidence type="ECO:0000313" key="5">
    <source>
        <dbReference type="Proteomes" id="UP000237381"/>
    </source>
</evidence>
<comment type="caution">
    <text evidence="4">The sequence shown here is derived from an EMBL/GenBank/DDBJ whole genome shotgun (WGS) entry which is preliminary data.</text>
</comment>
<keyword evidence="2" id="KW-0472">Membrane</keyword>
<dbReference type="OrthoDB" id="8561330at2"/>
<dbReference type="InterPro" id="IPR001387">
    <property type="entry name" value="Cro/C1-type_HTH"/>
</dbReference>
<dbReference type="PANTHER" id="PTHR34475:SF1">
    <property type="entry name" value="CYTOSKELETON PROTEIN RODZ"/>
    <property type="match status" value="1"/>
</dbReference>
<dbReference type="PANTHER" id="PTHR34475">
    <property type="match status" value="1"/>
</dbReference>
<reference evidence="4 5" key="1">
    <citation type="submission" date="2018-01" db="EMBL/GenBank/DDBJ databases">
        <title>Genomic Encyclopedia of Type Strains, Phase III (KMG-III): the genomes of soil and plant-associated and newly described type strains.</title>
        <authorList>
            <person name="Whitman W."/>
        </authorList>
    </citation>
    <scope>NUCLEOTIDE SEQUENCE [LARGE SCALE GENOMIC DNA]</scope>
    <source>
        <strain evidence="4 5">JCM 18070</strain>
    </source>
</reference>
<evidence type="ECO:0000259" key="3">
    <source>
        <dbReference type="PROSITE" id="PS50943"/>
    </source>
</evidence>
<keyword evidence="2" id="KW-1133">Transmembrane helix</keyword>
<name>A0A2S4MH72_9BURK</name>
<dbReference type="RefSeq" id="WP_103703976.1">
    <property type="nucleotide sequence ID" value="NZ_PQGA01000003.1"/>
</dbReference>
<sequence length="394" mass="39172">MSEPQHPFGTDGTETNAGRSAHEGAPSPASPVQAVPDTLGAVGARLAQLRQSKGWSVEDVSARLKVAVPKLRELEAGDISHLPDATFAVGVVRAYAKLLGADPAPFIQALRRERGEAQQDLSMPASAGADLPRGRVSLSLGGGGGVRAPRRRASWLWGVALVVVAVIVIGMWRTNSGDSSAWFARIKSMANGVGSSAVSGDAGASSATVTEGATAGASDAQGADQTATQDSAQNGATSDAQAAADQGAASTPQAAAVAPAAPAAPVAPASAAPVANTAAAAAPKAASAVQTPAQAASGPAAQGASAPVAAAGDTSTFAIRVTQDTWVSVRQKDGKEVFSGLVHGSDAREITGVGPLKITVGNKAGIESMTIDGQPVDEAKYASARGNVARFVLP</sequence>